<keyword evidence="4" id="KW-1185">Reference proteome</keyword>
<accession>A0A9D4DBZ0</accession>
<evidence type="ECO:0000256" key="1">
    <source>
        <dbReference type="ARBA" id="ARBA00093634"/>
    </source>
</evidence>
<dbReference type="PANTHER" id="PTHR31996">
    <property type="entry name" value="COILED-COIL DOMAIN-CONTAINING PROTEIN 115"/>
    <property type="match status" value="1"/>
</dbReference>
<dbReference type="GO" id="GO:0051082">
    <property type="term" value="F:unfolded protein binding"/>
    <property type="evidence" value="ECO:0007669"/>
    <property type="project" value="TreeGrafter"/>
</dbReference>
<dbReference type="AlphaFoldDB" id="A0A9D4DBZ0"/>
<proteinExistence type="predicted"/>
<dbReference type="InterPro" id="IPR040357">
    <property type="entry name" value="Vma22/CCDC115"/>
</dbReference>
<keyword evidence="2" id="KW-0175">Coiled coil</keyword>
<dbReference type="GO" id="GO:0070072">
    <property type="term" value="P:vacuolar proton-transporting V-type ATPase complex assembly"/>
    <property type="evidence" value="ECO:0007669"/>
    <property type="project" value="InterPro"/>
</dbReference>
<dbReference type="Pfam" id="PF21730">
    <property type="entry name" value="Vma22_CCDC115"/>
    <property type="match status" value="1"/>
</dbReference>
<dbReference type="Proteomes" id="UP000828390">
    <property type="component" value="Unassembled WGS sequence"/>
</dbReference>
<name>A0A9D4DBZ0_DREPO</name>
<evidence type="ECO:0000313" key="4">
    <source>
        <dbReference type="Proteomes" id="UP000828390"/>
    </source>
</evidence>
<protein>
    <recommendedName>
        <fullName evidence="1">Vacuolar ATPase assembly protein VMA22</fullName>
    </recommendedName>
</protein>
<gene>
    <name evidence="3" type="ORF">DPMN_047721</name>
</gene>
<comment type="caution">
    <text evidence="3">The sequence shown here is derived from an EMBL/GenBank/DDBJ whole genome shotgun (WGS) entry which is preliminary data.</text>
</comment>
<dbReference type="OrthoDB" id="408631at2759"/>
<sequence>MDDVCKELDTVVLEFFQTLTDFYMEQEKLGETLKSGLLNMSRARYSMGTQAVTIDKCDNSKMVAAVKVKVSHDNQLTSFKPNPDLEAQFCEINLGGQESNFESSIRKRTVTNKKNVEGYVNGSSHIEDIELNEKQKKSDHKKVVDPLNWFGVLVPPALRQSQQDFKKTIESGVNVANLKLRLQTLQAKYETLLAQKKDLKKNEK</sequence>
<organism evidence="3 4">
    <name type="scientific">Dreissena polymorpha</name>
    <name type="common">Zebra mussel</name>
    <name type="synonym">Mytilus polymorpha</name>
    <dbReference type="NCBI Taxonomy" id="45954"/>
    <lineage>
        <taxon>Eukaryota</taxon>
        <taxon>Metazoa</taxon>
        <taxon>Spiralia</taxon>
        <taxon>Lophotrochozoa</taxon>
        <taxon>Mollusca</taxon>
        <taxon>Bivalvia</taxon>
        <taxon>Autobranchia</taxon>
        <taxon>Heteroconchia</taxon>
        <taxon>Euheterodonta</taxon>
        <taxon>Imparidentia</taxon>
        <taxon>Neoheterodontei</taxon>
        <taxon>Myida</taxon>
        <taxon>Dreissenoidea</taxon>
        <taxon>Dreissenidae</taxon>
        <taxon>Dreissena</taxon>
    </lineage>
</organism>
<evidence type="ECO:0000256" key="2">
    <source>
        <dbReference type="SAM" id="Coils"/>
    </source>
</evidence>
<feature type="coiled-coil region" evidence="2">
    <location>
        <begin position="175"/>
        <end position="202"/>
    </location>
</feature>
<evidence type="ECO:0000313" key="3">
    <source>
        <dbReference type="EMBL" id="KAH3741003.1"/>
    </source>
</evidence>
<dbReference type="EMBL" id="JAIWYP010000011">
    <property type="protein sequence ID" value="KAH3741003.1"/>
    <property type="molecule type" value="Genomic_DNA"/>
</dbReference>
<reference evidence="3" key="1">
    <citation type="journal article" date="2019" name="bioRxiv">
        <title>The Genome of the Zebra Mussel, Dreissena polymorpha: A Resource for Invasive Species Research.</title>
        <authorList>
            <person name="McCartney M.A."/>
            <person name="Auch B."/>
            <person name="Kono T."/>
            <person name="Mallez S."/>
            <person name="Zhang Y."/>
            <person name="Obille A."/>
            <person name="Becker A."/>
            <person name="Abrahante J.E."/>
            <person name="Garbe J."/>
            <person name="Badalamenti J.P."/>
            <person name="Herman A."/>
            <person name="Mangelson H."/>
            <person name="Liachko I."/>
            <person name="Sullivan S."/>
            <person name="Sone E.D."/>
            <person name="Koren S."/>
            <person name="Silverstein K.A.T."/>
            <person name="Beckman K.B."/>
            <person name="Gohl D.M."/>
        </authorList>
    </citation>
    <scope>NUCLEOTIDE SEQUENCE</scope>
    <source>
        <strain evidence="3">Duluth1</strain>
        <tissue evidence="3">Whole animal</tissue>
    </source>
</reference>
<dbReference type="PANTHER" id="PTHR31996:SF2">
    <property type="entry name" value="COILED-COIL DOMAIN-CONTAINING PROTEIN 115"/>
    <property type="match status" value="1"/>
</dbReference>
<reference evidence="3" key="2">
    <citation type="submission" date="2020-11" db="EMBL/GenBank/DDBJ databases">
        <authorList>
            <person name="McCartney M.A."/>
            <person name="Auch B."/>
            <person name="Kono T."/>
            <person name="Mallez S."/>
            <person name="Becker A."/>
            <person name="Gohl D.M."/>
            <person name="Silverstein K.A.T."/>
            <person name="Koren S."/>
            <person name="Bechman K.B."/>
            <person name="Herman A."/>
            <person name="Abrahante J.E."/>
            <person name="Garbe J."/>
        </authorList>
    </citation>
    <scope>NUCLEOTIDE SEQUENCE</scope>
    <source>
        <strain evidence="3">Duluth1</strain>
        <tissue evidence="3">Whole animal</tissue>
    </source>
</reference>